<dbReference type="EMBL" id="GL732532">
    <property type="protein sequence ID" value="EFX85483.1"/>
    <property type="molecule type" value="Genomic_DNA"/>
</dbReference>
<organism evidence="2 3">
    <name type="scientific">Daphnia pulex</name>
    <name type="common">Water flea</name>
    <dbReference type="NCBI Taxonomy" id="6669"/>
    <lineage>
        <taxon>Eukaryota</taxon>
        <taxon>Metazoa</taxon>
        <taxon>Ecdysozoa</taxon>
        <taxon>Arthropoda</taxon>
        <taxon>Crustacea</taxon>
        <taxon>Branchiopoda</taxon>
        <taxon>Diplostraca</taxon>
        <taxon>Cladocera</taxon>
        <taxon>Anomopoda</taxon>
        <taxon>Daphniidae</taxon>
        <taxon>Daphnia</taxon>
    </lineage>
</organism>
<dbReference type="OMA" id="APANNEC"/>
<dbReference type="GO" id="GO:0032981">
    <property type="term" value="P:mitochondrial respiratory chain complex I assembly"/>
    <property type="evidence" value="ECO:0000318"/>
    <property type="project" value="GO_Central"/>
</dbReference>
<dbReference type="InterPro" id="IPR014807">
    <property type="entry name" value="Coa1"/>
</dbReference>
<dbReference type="GO" id="GO:0005743">
    <property type="term" value="C:mitochondrial inner membrane"/>
    <property type="evidence" value="ECO:0000318"/>
    <property type="project" value="GO_Central"/>
</dbReference>
<evidence type="ECO:0000313" key="3">
    <source>
        <dbReference type="Proteomes" id="UP000000305"/>
    </source>
</evidence>
<name>E9G4X9_DAPPU</name>
<dbReference type="GO" id="GO:0033617">
    <property type="term" value="P:mitochondrial respiratory chain complex IV assembly"/>
    <property type="evidence" value="ECO:0000318"/>
    <property type="project" value="GO_Central"/>
</dbReference>
<reference evidence="2 3" key="1">
    <citation type="journal article" date="2011" name="Science">
        <title>The ecoresponsive genome of Daphnia pulex.</title>
        <authorList>
            <person name="Colbourne J.K."/>
            <person name="Pfrender M.E."/>
            <person name="Gilbert D."/>
            <person name="Thomas W.K."/>
            <person name="Tucker A."/>
            <person name="Oakley T.H."/>
            <person name="Tokishita S."/>
            <person name="Aerts A."/>
            <person name="Arnold G.J."/>
            <person name="Basu M.K."/>
            <person name="Bauer D.J."/>
            <person name="Caceres C.E."/>
            <person name="Carmel L."/>
            <person name="Casola C."/>
            <person name="Choi J.H."/>
            <person name="Detter J.C."/>
            <person name="Dong Q."/>
            <person name="Dusheyko S."/>
            <person name="Eads B.D."/>
            <person name="Frohlich T."/>
            <person name="Geiler-Samerotte K.A."/>
            <person name="Gerlach D."/>
            <person name="Hatcher P."/>
            <person name="Jogdeo S."/>
            <person name="Krijgsveld J."/>
            <person name="Kriventseva E.V."/>
            <person name="Kultz D."/>
            <person name="Laforsch C."/>
            <person name="Lindquist E."/>
            <person name="Lopez J."/>
            <person name="Manak J.R."/>
            <person name="Muller J."/>
            <person name="Pangilinan J."/>
            <person name="Patwardhan R.P."/>
            <person name="Pitluck S."/>
            <person name="Pritham E.J."/>
            <person name="Rechtsteiner A."/>
            <person name="Rho M."/>
            <person name="Rogozin I.B."/>
            <person name="Sakarya O."/>
            <person name="Salamov A."/>
            <person name="Schaack S."/>
            <person name="Shapiro H."/>
            <person name="Shiga Y."/>
            <person name="Skalitzky C."/>
            <person name="Smith Z."/>
            <person name="Souvorov A."/>
            <person name="Sung W."/>
            <person name="Tang Z."/>
            <person name="Tsuchiya D."/>
            <person name="Tu H."/>
            <person name="Vos H."/>
            <person name="Wang M."/>
            <person name="Wolf Y.I."/>
            <person name="Yamagata H."/>
            <person name="Yamada T."/>
            <person name="Ye Y."/>
            <person name="Shaw J.R."/>
            <person name="Andrews J."/>
            <person name="Crease T.J."/>
            <person name="Tang H."/>
            <person name="Lucas S.M."/>
            <person name="Robertson H.M."/>
            <person name="Bork P."/>
            <person name="Koonin E.V."/>
            <person name="Zdobnov E.M."/>
            <person name="Grigoriev I.V."/>
            <person name="Lynch M."/>
            <person name="Boore J.L."/>
        </authorList>
    </citation>
    <scope>NUCLEOTIDE SEQUENCE [LARGE SCALE GENOMIC DNA]</scope>
</reference>
<dbReference type="Pfam" id="PF08695">
    <property type="entry name" value="Coa1"/>
    <property type="match status" value="1"/>
</dbReference>
<keyword evidence="1" id="KW-1133">Transmembrane helix</keyword>
<proteinExistence type="predicted"/>
<feature type="transmembrane region" description="Helical" evidence="1">
    <location>
        <begin position="6"/>
        <end position="25"/>
    </location>
</feature>
<dbReference type="AlphaFoldDB" id="E9G4X9"/>
<gene>
    <name evidence="2" type="ORF">DAPPUDRAFT_193925</name>
</gene>
<dbReference type="PANTHER" id="PTHR47148:SF1">
    <property type="entry name" value="CYTOCHROME C OXIDASE ASSEMBLY FACTOR 1 HOMOLOG"/>
    <property type="match status" value="1"/>
</dbReference>
<keyword evidence="3" id="KW-1185">Reference proteome</keyword>
<protein>
    <submittedName>
        <fullName evidence="2">Uncharacterized protein</fullName>
    </submittedName>
</protein>
<dbReference type="FunCoup" id="E9G4X9">
    <property type="interactions" value="79"/>
</dbReference>
<dbReference type="HOGENOM" id="CLU_095449_1_0_1"/>
<dbReference type="OrthoDB" id="10037790at2759"/>
<dbReference type="PANTHER" id="PTHR47148">
    <property type="entry name" value="CYTOCHROME C OXIDASE ASSEMBLY FACTOR 1 HOMOLOG"/>
    <property type="match status" value="1"/>
</dbReference>
<keyword evidence="1" id="KW-0812">Transmembrane</keyword>
<evidence type="ECO:0000256" key="1">
    <source>
        <dbReference type="SAM" id="Phobius"/>
    </source>
</evidence>
<dbReference type="InParanoid" id="E9G4X9"/>
<sequence>MVTNRTLGKIAVIGGFFALGSASVFRWKIESSIKKSAYFELAIKELLASKAATAVLGEPVLIGSVDLGDTRTNFCDGLQAHFQVSVRGPKSSGYMTFDASRNPPSQPEWRLNTVELIDKEATKKLMIVSPTSD</sequence>
<dbReference type="STRING" id="6669.E9G4X9"/>
<keyword evidence="1" id="KW-0472">Membrane</keyword>
<evidence type="ECO:0000313" key="2">
    <source>
        <dbReference type="EMBL" id="EFX85483.1"/>
    </source>
</evidence>
<dbReference type="PhylomeDB" id="E9G4X9"/>
<accession>E9G4X9</accession>
<dbReference type="Proteomes" id="UP000000305">
    <property type="component" value="Unassembled WGS sequence"/>
</dbReference>
<dbReference type="KEGG" id="dpx:DAPPUDRAFT_193925"/>